<comment type="subcellular location">
    <subcellularLocation>
        <location evidence="1">Cytoplasm</location>
        <location evidence="1">Cytoskeleton</location>
    </subcellularLocation>
</comment>
<evidence type="ECO:0000256" key="4">
    <source>
        <dbReference type="ARBA" id="ARBA00022490"/>
    </source>
</evidence>
<dbReference type="InterPro" id="IPR019748">
    <property type="entry name" value="FERM_central"/>
</dbReference>
<evidence type="ECO:0000256" key="6">
    <source>
        <dbReference type="ARBA" id="ARBA00022801"/>
    </source>
</evidence>
<dbReference type="SMART" id="SM00404">
    <property type="entry name" value="PTPc_motif"/>
    <property type="match status" value="1"/>
</dbReference>
<keyword evidence="5" id="KW-0597">Phosphoprotein</keyword>
<evidence type="ECO:0000256" key="8">
    <source>
        <dbReference type="ARBA" id="ARBA00023212"/>
    </source>
</evidence>
<dbReference type="SMART" id="SM00194">
    <property type="entry name" value="PTPc"/>
    <property type="match status" value="1"/>
</dbReference>
<dbReference type="FunFam" id="3.90.190.10:FF:000102">
    <property type="entry name" value="Receptor-type tyrosine-protein phosphatase"/>
    <property type="match status" value="1"/>
</dbReference>
<dbReference type="InterPro" id="IPR003595">
    <property type="entry name" value="Tyr_Pase_cat"/>
</dbReference>
<evidence type="ECO:0000256" key="10">
    <source>
        <dbReference type="SAM" id="MobiDB-lite"/>
    </source>
</evidence>
<dbReference type="InterPro" id="IPR018979">
    <property type="entry name" value="FERM_N"/>
</dbReference>
<dbReference type="InterPro" id="IPR029071">
    <property type="entry name" value="Ubiquitin-like_domsf"/>
</dbReference>
<dbReference type="OrthoDB" id="5854685at2759"/>
<dbReference type="FunFam" id="1.20.80.10:FF:000014">
    <property type="entry name" value="Tyrosine-protein phosphatase non-receptor type"/>
    <property type="match status" value="1"/>
</dbReference>
<dbReference type="InterPro" id="IPR035963">
    <property type="entry name" value="FERM_2"/>
</dbReference>
<dbReference type="CDD" id="cd13188">
    <property type="entry name" value="FERM_C_PTPN14_PTPN21"/>
    <property type="match status" value="1"/>
</dbReference>
<evidence type="ECO:0000259" key="12">
    <source>
        <dbReference type="PROSITE" id="PS50056"/>
    </source>
</evidence>
<evidence type="ECO:0000259" key="11">
    <source>
        <dbReference type="PROSITE" id="PS50055"/>
    </source>
</evidence>
<feature type="domain" description="Tyrosine-protein phosphatase" evidence="11">
    <location>
        <begin position="608"/>
        <end position="877"/>
    </location>
</feature>
<reference evidence="15" key="1">
    <citation type="submission" date="2025-08" db="UniProtKB">
        <authorList>
            <consortium name="RefSeq"/>
        </authorList>
    </citation>
    <scope>IDENTIFICATION</scope>
    <source>
        <tissue evidence="15">Tentacle</tissue>
    </source>
</reference>
<dbReference type="InterPro" id="IPR029021">
    <property type="entry name" value="Prot-tyrosine_phosphatase-like"/>
</dbReference>
<dbReference type="SMART" id="SM00295">
    <property type="entry name" value="B41"/>
    <property type="match status" value="1"/>
</dbReference>
<dbReference type="Gene3D" id="1.20.80.10">
    <property type="match status" value="1"/>
</dbReference>
<dbReference type="SUPFAM" id="SSF54236">
    <property type="entry name" value="Ubiquitin-like"/>
    <property type="match status" value="1"/>
</dbReference>
<evidence type="ECO:0000256" key="1">
    <source>
        <dbReference type="ARBA" id="ARBA00004245"/>
    </source>
</evidence>
<dbReference type="InterPro" id="IPR000242">
    <property type="entry name" value="PTP_cat"/>
</dbReference>
<dbReference type="PRINTS" id="PR00935">
    <property type="entry name" value="BAND41"/>
</dbReference>
<gene>
    <name evidence="15" type="primary">LOC116295471</name>
</gene>
<dbReference type="Pfam" id="PF00373">
    <property type="entry name" value="FERM_M"/>
    <property type="match status" value="1"/>
</dbReference>
<dbReference type="Proteomes" id="UP000515163">
    <property type="component" value="Unplaced"/>
</dbReference>
<evidence type="ECO:0000256" key="9">
    <source>
        <dbReference type="ARBA" id="ARBA00051722"/>
    </source>
</evidence>
<dbReference type="PROSITE" id="PS50057">
    <property type="entry name" value="FERM_3"/>
    <property type="match status" value="1"/>
</dbReference>
<dbReference type="InterPro" id="IPR018980">
    <property type="entry name" value="FERM_PH-like_C"/>
</dbReference>
<dbReference type="GO" id="GO:0005856">
    <property type="term" value="C:cytoskeleton"/>
    <property type="evidence" value="ECO:0007669"/>
    <property type="project" value="UniProtKB-SubCell"/>
</dbReference>
<dbReference type="RefSeq" id="XP_031559142.1">
    <property type="nucleotide sequence ID" value="XM_031703282.1"/>
</dbReference>
<feature type="domain" description="Tyrosine specific protein phosphatases" evidence="12">
    <location>
        <begin position="788"/>
        <end position="868"/>
    </location>
</feature>
<feature type="domain" description="FERM" evidence="13">
    <location>
        <begin position="19"/>
        <end position="306"/>
    </location>
</feature>
<dbReference type="PROSITE" id="PS50055">
    <property type="entry name" value="TYR_PHOSPHATASE_PTP"/>
    <property type="match status" value="1"/>
</dbReference>
<evidence type="ECO:0000256" key="3">
    <source>
        <dbReference type="ARBA" id="ARBA00013064"/>
    </source>
</evidence>
<dbReference type="PANTHER" id="PTHR45706">
    <property type="entry name" value="TYROSINE-PROTEIN PHOSPHATASE"/>
    <property type="match status" value="1"/>
</dbReference>
<dbReference type="InterPro" id="IPR041782">
    <property type="entry name" value="PTPN14/21_FERM_C"/>
</dbReference>
<accession>A0A6P8I2L3</accession>
<evidence type="ECO:0000256" key="5">
    <source>
        <dbReference type="ARBA" id="ARBA00022553"/>
    </source>
</evidence>
<dbReference type="CDD" id="cd14473">
    <property type="entry name" value="FERM_B-lobe"/>
    <property type="match status" value="1"/>
</dbReference>
<dbReference type="Gene3D" id="3.90.190.10">
    <property type="entry name" value="Protein tyrosine phosphatase superfamily"/>
    <property type="match status" value="1"/>
</dbReference>
<dbReference type="SMART" id="SM01196">
    <property type="entry name" value="FERM_C"/>
    <property type="match status" value="1"/>
</dbReference>
<dbReference type="KEGG" id="aten:116295471"/>
<dbReference type="SUPFAM" id="SSF50729">
    <property type="entry name" value="PH domain-like"/>
    <property type="match status" value="1"/>
</dbReference>
<dbReference type="InterPro" id="IPR000387">
    <property type="entry name" value="Tyr_Pase_dom"/>
</dbReference>
<name>A0A6P8I2L3_ACTTE</name>
<dbReference type="PROSITE" id="PS00383">
    <property type="entry name" value="TYR_PHOSPHATASE_1"/>
    <property type="match status" value="1"/>
</dbReference>
<dbReference type="EC" id="3.1.3.48" evidence="3"/>
<dbReference type="InterPro" id="IPR016130">
    <property type="entry name" value="Tyr_Pase_AS"/>
</dbReference>
<dbReference type="GO" id="GO:0004725">
    <property type="term" value="F:protein tyrosine phosphatase activity"/>
    <property type="evidence" value="ECO:0007669"/>
    <property type="project" value="UniProtKB-EC"/>
</dbReference>
<dbReference type="Gene3D" id="2.30.29.30">
    <property type="entry name" value="Pleckstrin-homology domain (PH domain)/Phosphotyrosine-binding domain (PTB)"/>
    <property type="match status" value="1"/>
</dbReference>
<dbReference type="PRINTS" id="PR00700">
    <property type="entry name" value="PRTYPHPHTASE"/>
</dbReference>
<sequence length="884" mass="101117">MPFGLLCASGSKNDDSRTWQAHVELLDNSLLDLDLTKDTTGAGCLEIIGQKLGLSEVGYFGLQYFTKKGSEWWLELDKPVIKQLQRHAKDYTNCTLEFQVHFFVANIYCLQEEITRYLYYLQLKSNVLEGRLACTEEAAIVLASYIAQAELGDCTEIQNVNQLMEYELLPRNLVPNKSKVELYQQIFDTYKSYSGLSRSEAEIEFVTLTQQLEGYGDEYYPAKDNKGTLILIGATFLGIIIRHPHGLPPVCFKWPDIVHISYSKRYFCVETTKTLDTIQFGMEDSSTAKYVWKMFVGHHRFRRLNVTRTPREFEKSRPPKKMIVDRKMTLNTLRSKENMAVSTVTLLETSPENSESIDNNDCIDGGAYTPESGIINPLFEDNEADDDEDAIVNGDEDFASNFNIEPVVMRNNSKTNNKRPASSLLPEIKPKHSESPNHILDRPKSVDLTATDINQRPIQGHSEGFVQKNTGSSLGIGSSLSVDSGHPPTLNSSEFFNYGQSLDSLVETEDSGDMMMERTPDFTERSASSNGHLETQEQIKPVRPTSLNLEEVGGIWSNFNTKRTSGYCTSTDSDFSEDNWQQEDEVDEQLSRNEQLKELKKNLAEGQVFTEFQKIGRRSENLSVSTGSLLTNETKNRYNDILPYEETRVHLNPRNNVFNNDYINANHIKMKIGRTLYKYIASQGPMDKTVNDFWQMVWEQNVRLVVMATEEKVTSGSNCMRYWPEEVGRQETYGHCQIVTEHIQDASPYKIRLMKLRHVPSKQERTLYHLQFTDWPDHKIPDDPTNFLEFLDQMESLRHLTNSSLPHGEEKPPVVVHCTAGVGRTGVIILTDLMIACIQNNQRINIHRTLVQLRRQRMQLVANFGQYSFVYTTVIHYLKNSRLI</sequence>
<comment type="similarity">
    <text evidence="2">Belongs to the protein-tyrosine phosphatase family. Non-receptor class subfamily.</text>
</comment>
<dbReference type="Pfam" id="PF00102">
    <property type="entry name" value="Y_phosphatase"/>
    <property type="match status" value="1"/>
</dbReference>
<evidence type="ECO:0000259" key="13">
    <source>
        <dbReference type="PROSITE" id="PS50057"/>
    </source>
</evidence>
<organism evidence="14 15">
    <name type="scientific">Actinia tenebrosa</name>
    <name type="common">Australian red waratah sea anemone</name>
    <dbReference type="NCBI Taxonomy" id="6105"/>
    <lineage>
        <taxon>Eukaryota</taxon>
        <taxon>Metazoa</taxon>
        <taxon>Cnidaria</taxon>
        <taxon>Anthozoa</taxon>
        <taxon>Hexacorallia</taxon>
        <taxon>Actiniaria</taxon>
        <taxon>Actiniidae</taxon>
        <taxon>Actinia</taxon>
    </lineage>
</organism>
<evidence type="ECO:0000313" key="15">
    <source>
        <dbReference type="RefSeq" id="XP_031559142.1"/>
    </source>
</evidence>
<keyword evidence="6" id="KW-0378">Hydrolase</keyword>
<dbReference type="Gene3D" id="3.10.20.90">
    <property type="entry name" value="Phosphatidylinositol 3-kinase Catalytic Subunit, Chain A, domain 1"/>
    <property type="match status" value="1"/>
</dbReference>
<keyword evidence="14" id="KW-1185">Reference proteome</keyword>
<dbReference type="PANTHER" id="PTHR45706:SF1">
    <property type="entry name" value="PEZ, ISOFORM A"/>
    <property type="match status" value="1"/>
</dbReference>
<dbReference type="FunFam" id="2.30.29.30:FF:000149">
    <property type="entry name" value="Tyrosine-protein phosphatase non-receptor type"/>
    <property type="match status" value="1"/>
</dbReference>
<keyword evidence="4" id="KW-0963">Cytoplasm</keyword>
<dbReference type="FunFam" id="3.10.20.90:FF:000039">
    <property type="entry name" value="Tyrosine-protein phosphatase non-receptor type"/>
    <property type="match status" value="1"/>
</dbReference>
<feature type="compositionally biased region" description="Polar residues" evidence="10">
    <location>
        <begin position="410"/>
        <end position="420"/>
    </location>
</feature>
<dbReference type="InParanoid" id="A0A6P8I2L3"/>
<protein>
    <recommendedName>
        <fullName evidence="3">protein-tyrosine-phosphatase</fullName>
        <ecNumber evidence="3">3.1.3.48</ecNumber>
    </recommendedName>
</protein>
<evidence type="ECO:0000313" key="14">
    <source>
        <dbReference type="Proteomes" id="UP000515163"/>
    </source>
</evidence>
<dbReference type="InterPro" id="IPR019749">
    <property type="entry name" value="Band_41_domain"/>
</dbReference>
<dbReference type="SUPFAM" id="SSF52799">
    <property type="entry name" value="(Phosphotyrosine protein) phosphatases II"/>
    <property type="match status" value="1"/>
</dbReference>
<evidence type="ECO:0000256" key="2">
    <source>
        <dbReference type="ARBA" id="ARBA00009649"/>
    </source>
</evidence>
<dbReference type="FunCoup" id="A0A6P8I2L3">
    <property type="interactions" value="1927"/>
</dbReference>
<dbReference type="Pfam" id="PF09379">
    <property type="entry name" value="FERM_N"/>
    <property type="match status" value="1"/>
</dbReference>
<dbReference type="InterPro" id="IPR014352">
    <property type="entry name" value="FERM/acyl-CoA-bd_prot_sf"/>
</dbReference>
<dbReference type="SUPFAM" id="SSF47031">
    <property type="entry name" value="Second domain of FERM"/>
    <property type="match status" value="1"/>
</dbReference>
<dbReference type="InterPro" id="IPR011993">
    <property type="entry name" value="PH-like_dom_sf"/>
</dbReference>
<dbReference type="AlphaFoldDB" id="A0A6P8I2L3"/>
<dbReference type="Pfam" id="PF09380">
    <property type="entry name" value="FERM_C"/>
    <property type="match status" value="1"/>
</dbReference>
<feature type="compositionally biased region" description="Basic and acidic residues" evidence="10">
    <location>
        <begin position="428"/>
        <end position="444"/>
    </location>
</feature>
<dbReference type="InterPro" id="IPR000299">
    <property type="entry name" value="FERM_domain"/>
</dbReference>
<comment type="catalytic activity">
    <reaction evidence="9">
        <text>O-phospho-L-tyrosyl-[protein] + H2O = L-tyrosyl-[protein] + phosphate</text>
        <dbReference type="Rhea" id="RHEA:10684"/>
        <dbReference type="Rhea" id="RHEA-COMP:10136"/>
        <dbReference type="Rhea" id="RHEA-COMP:20101"/>
        <dbReference type="ChEBI" id="CHEBI:15377"/>
        <dbReference type="ChEBI" id="CHEBI:43474"/>
        <dbReference type="ChEBI" id="CHEBI:46858"/>
        <dbReference type="ChEBI" id="CHEBI:61978"/>
        <dbReference type="EC" id="3.1.3.48"/>
    </reaction>
</comment>
<evidence type="ECO:0000256" key="7">
    <source>
        <dbReference type="ARBA" id="ARBA00022912"/>
    </source>
</evidence>
<proteinExistence type="inferred from homology"/>
<dbReference type="PROSITE" id="PS50056">
    <property type="entry name" value="TYR_PHOSPHATASE_2"/>
    <property type="match status" value="1"/>
</dbReference>
<keyword evidence="8" id="KW-0206">Cytoskeleton</keyword>
<feature type="region of interest" description="Disordered" evidence="10">
    <location>
        <begin position="409"/>
        <end position="444"/>
    </location>
</feature>
<keyword evidence="7" id="KW-0904">Protein phosphatase</keyword>
<dbReference type="GeneID" id="116295471"/>